<evidence type="ECO:0000313" key="1">
    <source>
        <dbReference type="EMBL" id="KAH9383627.1"/>
    </source>
</evidence>
<comment type="caution">
    <text evidence="1">The sequence shown here is derived from an EMBL/GenBank/DDBJ whole genome shotgun (WGS) entry which is preliminary data.</text>
</comment>
<accession>A0A9J6H7I8</accession>
<dbReference type="AlphaFoldDB" id="A0A9J6H7I8"/>
<dbReference type="SUPFAM" id="SSF56219">
    <property type="entry name" value="DNase I-like"/>
    <property type="match status" value="1"/>
</dbReference>
<proteinExistence type="predicted"/>
<sequence length="141" mass="15576">MRSVLPKCDSSHALIDTIECDLVALTKTWLNTAISDFEIESTFPNFDIFRCDRSGKRGDGVLIAAHSSLQCSVINVPSPLELIFVRCNSSYPPVVTGVCYPPPDSDHSFIIHLHEALRSLISSRRQASNLLFGDFNLPAIN</sequence>
<organism evidence="1 2">
    <name type="scientific">Haemaphysalis longicornis</name>
    <name type="common">Bush tick</name>
    <dbReference type="NCBI Taxonomy" id="44386"/>
    <lineage>
        <taxon>Eukaryota</taxon>
        <taxon>Metazoa</taxon>
        <taxon>Ecdysozoa</taxon>
        <taxon>Arthropoda</taxon>
        <taxon>Chelicerata</taxon>
        <taxon>Arachnida</taxon>
        <taxon>Acari</taxon>
        <taxon>Parasitiformes</taxon>
        <taxon>Ixodida</taxon>
        <taxon>Ixodoidea</taxon>
        <taxon>Ixodidae</taxon>
        <taxon>Haemaphysalinae</taxon>
        <taxon>Haemaphysalis</taxon>
    </lineage>
</organism>
<dbReference type="GO" id="GO:0007508">
    <property type="term" value="P:larval heart development"/>
    <property type="evidence" value="ECO:0007669"/>
    <property type="project" value="TreeGrafter"/>
</dbReference>
<evidence type="ECO:0008006" key="3">
    <source>
        <dbReference type="Google" id="ProtNLM"/>
    </source>
</evidence>
<dbReference type="OrthoDB" id="8064241at2759"/>
<dbReference type="Gene3D" id="3.60.10.10">
    <property type="entry name" value="Endonuclease/exonuclease/phosphatase"/>
    <property type="match status" value="1"/>
</dbReference>
<dbReference type="EMBL" id="JABSTR010001215">
    <property type="protein sequence ID" value="KAH9383627.1"/>
    <property type="molecule type" value="Genomic_DNA"/>
</dbReference>
<dbReference type="PANTHER" id="PTHR33395:SF22">
    <property type="entry name" value="REVERSE TRANSCRIPTASE DOMAIN-CONTAINING PROTEIN"/>
    <property type="match status" value="1"/>
</dbReference>
<gene>
    <name evidence="1" type="ORF">HPB48_025320</name>
</gene>
<protein>
    <recommendedName>
        <fullName evidence="3">Endonuclease/exonuclease/phosphatase domain-containing protein</fullName>
    </recommendedName>
</protein>
<evidence type="ECO:0000313" key="2">
    <source>
        <dbReference type="Proteomes" id="UP000821853"/>
    </source>
</evidence>
<keyword evidence="2" id="KW-1185">Reference proteome</keyword>
<dbReference type="PANTHER" id="PTHR33395">
    <property type="entry name" value="TRANSCRIPTASE, PUTATIVE-RELATED-RELATED"/>
    <property type="match status" value="1"/>
</dbReference>
<dbReference type="Proteomes" id="UP000821853">
    <property type="component" value="Unassembled WGS sequence"/>
</dbReference>
<name>A0A9J6H7I8_HAELO</name>
<dbReference type="InterPro" id="IPR036691">
    <property type="entry name" value="Endo/exonu/phosph_ase_sf"/>
</dbReference>
<dbReference type="GO" id="GO:0061343">
    <property type="term" value="P:cell adhesion involved in heart morphogenesis"/>
    <property type="evidence" value="ECO:0007669"/>
    <property type="project" value="TreeGrafter"/>
</dbReference>
<reference evidence="1 2" key="1">
    <citation type="journal article" date="2020" name="Cell">
        <title>Large-Scale Comparative Analyses of Tick Genomes Elucidate Their Genetic Diversity and Vector Capacities.</title>
        <authorList>
            <consortium name="Tick Genome and Microbiome Consortium (TIGMIC)"/>
            <person name="Jia N."/>
            <person name="Wang J."/>
            <person name="Shi W."/>
            <person name="Du L."/>
            <person name="Sun Y."/>
            <person name="Zhan W."/>
            <person name="Jiang J.F."/>
            <person name="Wang Q."/>
            <person name="Zhang B."/>
            <person name="Ji P."/>
            <person name="Bell-Sakyi L."/>
            <person name="Cui X.M."/>
            <person name="Yuan T.T."/>
            <person name="Jiang B.G."/>
            <person name="Yang W.F."/>
            <person name="Lam T.T."/>
            <person name="Chang Q.C."/>
            <person name="Ding S.J."/>
            <person name="Wang X.J."/>
            <person name="Zhu J.G."/>
            <person name="Ruan X.D."/>
            <person name="Zhao L."/>
            <person name="Wei J.T."/>
            <person name="Ye R.Z."/>
            <person name="Que T.C."/>
            <person name="Du C.H."/>
            <person name="Zhou Y.H."/>
            <person name="Cheng J.X."/>
            <person name="Dai P.F."/>
            <person name="Guo W.B."/>
            <person name="Han X.H."/>
            <person name="Huang E.J."/>
            <person name="Li L.F."/>
            <person name="Wei W."/>
            <person name="Gao Y.C."/>
            <person name="Liu J.Z."/>
            <person name="Shao H.Z."/>
            <person name="Wang X."/>
            <person name="Wang C.C."/>
            <person name="Yang T.C."/>
            <person name="Huo Q.B."/>
            <person name="Li W."/>
            <person name="Chen H.Y."/>
            <person name="Chen S.E."/>
            <person name="Zhou L.G."/>
            <person name="Ni X.B."/>
            <person name="Tian J.H."/>
            <person name="Sheng Y."/>
            <person name="Liu T."/>
            <person name="Pan Y.S."/>
            <person name="Xia L.Y."/>
            <person name="Li J."/>
            <person name="Zhao F."/>
            <person name="Cao W.C."/>
        </authorList>
    </citation>
    <scope>NUCLEOTIDE SEQUENCE [LARGE SCALE GENOMIC DNA]</scope>
    <source>
        <strain evidence="1">HaeL-2018</strain>
    </source>
</reference>
<dbReference type="GO" id="GO:0031012">
    <property type="term" value="C:extracellular matrix"/>
    <property type="evidence" value="ECO:0007669"/>
    <property type="project" value="TreeGrafter"/>
</dbReference>
<dbReference type="VEuPathDB" id="VectorBase:HLOH_047629"/>